<proteinExistence type="predicted"/>
<keyword evidence="1" id="KW-0812">Transmembrane</keyword>
<comment type="caution">
    <text evidence="2">The sequence shown here is derived from an EMBL/GenBank/DDBJ whole genome shotgun (WGS) entry which is preliminary data.</text>
</comment>
<sequence length="113" mass="12316">MVDQRLVNLTHAPDPGQQRRSGSSPLLTEMEARMGCVFDDIVAEFLPVTQETRVQSPALAFLLFVLFVGGLVVEYHVAIVVTRVQFPADASSFFSPSYRGLHPVVDGPCAVQA</sequence>
<evidence type="ECO:0000313" key="2">
    <source>
        <dbReference type="EMBL" id="KAJ4453837.1"/>
    </source>
</evidence>
<accession>A0ABQ8U3H4</accession>
<feature type="transmembrane region" description="Helical" evidence="1">
    <location>
        <begin position="58"/>
        <end position="81"/>
    </location>
</feature>
<evidence type="ECO:0000313" key="3">
    <source>
        <dbReference type="Proteomes" id="UP001141327"/>
    </source>
</evidence>
<keyword evidence="3" id="KW-1185">Reference proteome</keyword>
<organism evidence="2 3">
    <name type="scientific">Paratrimastix pyriformis</name>
    <dbReference type="NCBI Taxonomy" id="342808"/>
    <lineage>
        <taxon>Eukaryota</taxon>
        <taxon>Metamonada</taxon>
        <taxon>Preaxostyla</taxon>
        <taxon>Paratrimastigidae</taxon>
        <taxon>Paratrimastix</taxon>
    </lineage>
</organism>
<dbReference type="EMBL" id="JAPMOS010000209">
    <property type="protein sequence ID" value="KAJ4453837.1"/>
    <property type="molecule type" value="Genomic_DNA"/>
</dbReference>
<evidence type="ECO:0000256" key="1">
    <source>
        <dbReference type="SAM" id="Phobius"/>
    </source>
</evidence>
<gene>
    <name evidence="2" type="ORF">PAPYR_11592</name>
</gene>
<keyword evidence="1" id="KW-1133">Transmembrane helix</keyword>
<protein>
    <submittedName>
        <fullName evidence="2">Uncharacterized protein</fullName>
    </submittedName>
</protein>
<keyword evidence="1" id="KW-0472">Membrane</keyword>
<name>A0ABQ8U3H4_9EUKA</name>
<reference evidence="2" key="1">
    <citation type="journal article" date="2022" name="bioRxiv">
        <title>Genomics of Preaxostyla Flagellates Illuminates Evolutionary Transitions and the Path Towards Mitochondrial Loss.</title>
        <authorList>
            <person name="Novak L.V.F."/>
            <person name="Treitli S.C."/>
            <person name="Pyrih J."/>
            <person name="Halakuc P."/>
            <person name="Pipaliya S.V."/>
            <person name="Vacek V."/>
            <person name="Brzon O."/>
            <person name="Soukal P."/>
            <person name="Eme L."/>
            <person name="Dacks J.B."/>
            <person name="Karnkowska A."/>
            <person name="Elias M."/>
            <person name="Hampl V."/>
        </authorList>
    </citation>
    <scope>NUCLEOTIDE SEQUENCE</scope>
    <source>
        <strain evidence="2">RCP-MX</strain>
    </source>
</reference>
<dbReference type="Proteomes" id="UP001141327">
    <property type="component" value="Unassembled WGS sequence"/>
</dbReference>